<dbReference type="EMBL" id="WJXW01000010">
    <property type="protein sequence ID" value="KAF9732410.1"/>
    <property type="molecule type" value="Genomic_DNA"/>
</dbReference>
<dbReference type="InterPro" id="IPR052982">
    <property type="entry name" value="SRP1/TIP1-like"/>
</dbReference>
<organism evidence="4 5">
    <name type="scientific">Paraphaeosphaeria minitans</name>
    <dbReference type="NCBI Taxonomy" id="565426"/>
    <lineage>
        <taxon>Eukaryota</taxon>
        <taxon>Fungi</taxon>
        <taxon>Dikarya</taxon>
        <taxon>Ascomycota</taxon>
        <taxon>Pezizomycotina</taxon>
        <taxon>Dothideomycetes</taxon>
        <taxon>Pleosporomycetidae</taxon>
        <taxon>Pleosporales</taxon>
        <taxon>Massarineae</taxon>
        <taxon>Didymosphaeriaceae</taxon>
        <taxon>Paraphaeosphaeria</taxon>
    </lineage>
</organism>
<dbReference type="AlphaFoldDB" id="A0A9P6GDK4"/>
<evidence type="ECO:0000259" key="3">
    <source>
        <dbReference type="Pfam" id="PF10342"/>
    </source>
</evidence>
<protein>
    <submittedName>
        <fullName evidence="4">Extracellular matrix protein</fullName>
    </submittedName>
</protein>
<keyword evidence="5" id="KW-1185">Reference proteome</keyword>
<dbReference type="Proteomes" id="UP000756921">
    <property type="component" value="Unassembled WGS sequence"/>
</dbReference>
<feature type="chain" id="PRO_5040423302" evidence="2">
    <location>
        <begin position="16"/>
        <end position="277"/>
    </location>
</feature>
<keyword evidence="1 2" id="KW-0732">Signal</keyword>
<proteinExistence type="predicted"/>
<accession>A0A9P6GDK4</accession>
<evidence type="ECO:0000313" key="5">
    <source>
        <dbReference type="Proteomes" id="UP000756921"/>
    </source>
</evidence>
<name>A0A9P6GDK4_9PLEO</name>
<evidence type="ECO:0000256" key="2">
    <source>
        <dbReference type="SAM" id="SignalP"/>
    </source>
</evidence>
<feature type="signal peptide" evidence="2">
    <location>
        <begin position="1"/>
        <end position="15"/>
    </location>
</feature>
<evidence type="ECO:0000313" key="4">
    <source>
        <dbReference type="EMBL" id="KAF9732410.1"/>
    </source>
</evidence>
<gene>
    <name evidence="4" type="ORF">PMIN01_09268</name>
</gene>
<comment type="caution">
    <text evidence="4">The sequence shown here is derived from an EMBL/GenBank/DDBJ whole genome shotgun (WGS) entry which is preliminary data.</text>
</comment>
<evidence type="ECO:0000256" key="1">
    <source>
        <dbReference type="ARBA" id="ARBA00022729"/>
    </source>
</evidence>
<dbReference type="InterPro" id="IPR018466">
    <property type="entry name" value="Kre9/Knh1-like_N"/>
</dbReference>
<dbReference type="PANTHER" id="PTHR40633:SF1">
    <property type="entry name" value="GPI ANCHORED SERINE-THREONINE RICH PROTEIN (AFU_ORTHOLOGUE AFUA_1G03630)"/>
    <property type="match status" value="1"/>
</dbReference>
<feature type="domain" description="Yeast cell wall synthesis Kre9/Knh1-like N-terminal" evidence="3">
    <location>
        <begin position="34"/>
        <end position="119"/>
    </location>
</feature>
<dbReference type="OrthoDB" id="4094614at2759"/>
<sequence>MKFSALAFFAGLAAAYHVPVGAPVGNAITAPLVQTIPAGKPFTITWIADSPNKVSLILLKGPSTNAVFNQIIVESIDNTGSYTWTPPTSLQGTDGPGGYGIQLIDDVDGHYQYSTQFGISNPKPVTSAVVVPSVAPVSSAAPVSAAPVSASAYQSSALAPKPTISAAGYAVPSSPAEVSSSAIVIPSSIETSTPCTTTTTIYAPAPPVGTGASSGAPPASVIYPTGPVTVPQSLKTTATGGYRVPTATPALEFTGAASGVKAAFGLAGAVAAFVAML</sequence>
<dbReference type="Pfam" id="PF10342">
    <property type="entry name" value="Kre9_KNH"/>
    <property type="match status" value="1"/>
</dbReference>
<reference evidence="4" key="1">
    <citation type="journal article" date="2020" name="Mol. Plant Microbe Interact.">
        <title>Genome Sequence of the Biocontrol Agent Coniothyrium minitans strain Conio (IMI 134523).</title>
        <authorList>
            <person name="Patel D."/>
            <person name="Shittu T.A."/>
            <person name="Baroncelli R."/>
            <person name="Muthumeenakshi S."/>
            <person name="Osborne T.H."/>
            <person name="Janganan T.K."/>
            <person name="Sreenivasaprasad S."/>
        </authorList>
    </citation>
    <scope>NUCLEOTIDE SEQUENCE</scope>
    <source>
        <strain evidence="4">Conio</strain>
    </source>
</reference>
<dbReference type="PANTHER" id="PTHR40633">
    <property type="entry name" value="MATRIX PROTEIN, PUTATIVE (AFU_ORTHOLOGUE AFUA_8G05410)-RELATED"/>
    <property type="match status" value="1"/>
</dbReference>